<feature type="transmembrane region" description="Helical" evidence="8">
    <location>
        <begin position="111"/>
        <end position="131"/>
    </location>
</feature>
<evidence type="ECO:0000256" key="7">
    <source>
        <dbReference type="ARBA" id="ARBA00023136"/>
    </source>
</evidence>
<dbReference type="PANTHER" id="PTHR43124:SF3">
    <property type="entry name" value="CHLORAMPHENICOL EFFLUX PUMP RV0191"/>
    <property type="match status" value="1"/>
</dbReference>
<accession>A0A9X1P2V4</accession>
<keyword evidence="11" id="KW-1185">Reference proteome</keyword>
<dbReference type="NCBIfam" id="TIGR00710">
    <property type="entry name" value="efflux_Bcr_CflA"/>
    <property type="match status" value="1"/>
</dbReference>
<dbReference type="EMBL" id="JAJUWU010000011">
    <property type="protein sequence ID" value="MCE7028829.1"/>
    <property type="molecule type" value="Genomic_DNA"/>
</dbReference>
<sequence>MAAHHDTHSPGATSATRRPMLVTLIVASALSPLAINIFIPSMASIARDLLADEAIVGLGLSLYLAATALIQLVAGPLSDRYGRRPVIIGGMVLFIAGTGMCLAAEEVWLFLAGRVVQAASATGIALSRAIVRDVFERERAAAMIGYVTMGLAVAPMIGPLIGGSIDTAFGWRWVFWLLGAIGLVTIGLLVADLSETNAERGKPMRDQFKNYGALFAAGSFWSYALVSALISAVFFAFLGGAPFVAVNILQMTPAEYGLWFGLCAAGYILGNFMTAQLSERLGIKTLMVAGSTISMSAALLSLAFIVVGWLTPATVFAPMFLVGIGNGLATPTSTAGGVSVVPHAAGAAAGMLGALQIGTGALASFAASLVATRYGGPVGLFALMAAFGLGSLLVAMTAPRVREA</sequence>
<keyword evidence="7 8" id="KW-0472">Membrane</keyword>
<dbReference type="Gene3D" id="1.20.1720.10">
    <property type="entry name" value="Multidrug resistance protein D"/>
    <property type="match status" value="1"/>
</dbReference>
<feature type="transmembrane region" description="Helical" evidence="8">
    <location>
        <begin position="86"/>
        <end position="105"/>
    </location>
</feature>
<feature type="transmembrane region" description="Helical" evidence="8">
    <location>
        <begin position="21"/>
        <end position="42"/>
    </location>
</feature>
<comment type="caution">
    <text evidence="10">The sequence shown here is derived from an EMBL/GenBank/DDBJ whole genome shotgun (WGS) entry which is preliminary data.</text>
</comment>
<name>A0A9X1P2V4_9HYPH</name>
<keyword evidence="3 8" id="KW-0813">Transport</keyword>
<evidence type="ECO:0000256" key="3">
    <source>
        <dbReference type="ARBA" id="ARBA00022448"/>
    </source>
</evidence>
<dbReference type="GO" id="GO:0005886">
    <property type="term" value="C:plasma membrane"/>
    <property type="evidence" value="ECO:0007669"/>
    <property type="project" value="UniProtKB-SubCell"/>
</dbReference>
<feature type="transmembrane region" description="Helical" evidence="8">
    <location>
        <begin position="211"/>
        <end position="236"/>
    </location>
</feature>
<evidence type="ECO:0000256" key="1">
    <source>
        <dbReference type="ARBA" id="ARBA00004651"/>
    </source>
</evidence>
<feature type="transmembrane region" description="Helical" evidence="8">
    <location>
        <begin position="143"/>
        <end position="161"/>
    </location>
</feature>
<protein>
    <recommendedName>
        <fullName evidence="8">Bcr/CflA family efflux transporter</fullName>
    </recommendedName>
</protein>
<dbReference type="InterPro" id="IPR020846">
    <property type="entry name" value="MFS_dom"/>
</dbReference>
<dbReference type="GO" id="GO:1990961">
    <property type="term" value="P:xenobiotic detoxification by transmembrane export across the plasma membrane"/>
    <property type="evidence" value="ECO:0007669"/>
    <property type="project" value="InterPro"/>
</dbReference>
<keyword evidence="8" id="KW-0997">Cell inner membrane</keyword>
<feature type="transmembrane region" description="Helical" evidence="8">
    <location>
        <begin position="348"/>
        <end position="372"/>
    </location>
</feature>
<keyword evidence="6 8" id="KW-1133">Transmembrane helix</keyword>
<comment type="similarity">
    <text evidence="2 8">Belongs to the major facilitator superfamily. Bcr/CmlA family.</text>
</comment>
<dbReference type="InterPro" id="IPR011701">
    <property type="entry name" value="MFS"/>
</dbReference>
<dbReference type="Pfam" id="PF07690">
    <property type="entry name" value="MFS_1"/>
    <property type="match status" value="1"/>
</dbReference>
<feature type="transmembrane region" description="Helical" evidence="8">
    <location>
        <begin position="286"/>
        <end position="310"/>
    </location>
</feature>
<comment type="subcellular location">
    <subcellularLocation>
        <location evidence="8">Cell inner membrane</location>
        <topology evidence="8">Multi-pass membrane protein</topology>
    </subcellularLocation>
    <subcellularLocation>
        <location evidence="1">Cell membrane</location>
        <topology evidence="1">Multi-pass membrane protein</topology>
    </subcellularLocation>
</comment>
<dbReference type="InterPro" id="IPR004812">
    <property type="entry name" value="Efflux_drug-R_Bcr/CmlA"/>
</dbReference>
<dbReference type="PANTHER" id="PTHR43124">
    <property type="entry name" value="PURINE EFFLUX PUMP PBUE"/>
    <property type="match status" value="1"/>
</dbReference>
<dbReference type="SUPFAM" id="SSF103473">
    <property type="entry name" value="MFS general substrate transporter"/>
    <property type="match status" value="1"/>
</dbReference>
<dbReference type="RefSeq" id="WP_233719831.1">
    <property type="nucleotide sequence ID" value="NZ_JAJUWU010000011.1"/>
</dbReference>
<feature type="transmembrane region" description="Helical" evidence="8">
    <location>
        <begin position="378"/>
        <end position="398"/>
    </location>
</feature>
<feature type="transmembrane region" description="Helical" evidence="8">
    <location>
        <begin position="54"/>
        <end position="74"/>
    </location>
</feature>
<evidence type="ECO:0000259" key="9">
    <source>
        <dbReference type="PROSITE" id="PS50850"/>
    </source>
</evidence>
<reference evidence="10" key="1">
    <citation type="submission" date="2022-01" db="EMBL/GenBank/DDBJ databases">
        <title>Jiella avicenniae sp. nov., a novel endophytic bacterium isolated from bark of Avicennia marina.</title>
        <authorList>
            <person name="Tuo L."/>
        </authorList>
    </citation>
    <scope>NUCLEOTIDE SEQUENCE</scope>
    <source>
        <strain evidence="10">CBK1P-4</strain>
    </source>
</reference>
<keyword evidence="5 8" id="KW-0812">Transmembrane</keyword>
<dbReference type="InterPro" id="IPR005829">
    <property type="entry name" value="Sugar_transporter_CS"/>
</dbReference>
<feature type="transmembrane region" description="Helical" evidence="8">
    <location>
        <begin position="256"/>
        <end position="274"/>
    </location>
</feature>
<dbReference type="PROSITE" id="PS50850">
    <property type="entry name" value="MFS"/>
    <property type="match status" value="1"/>
</dbReference>
<evidence type="ECO:0000256" key="6">
    <source>
        <dbReference type="ARBA" id="ARBA00022989"/>
    </source>
</evidence>
<feature type="transmembrane region" description="Helical" evidence="8">
    <location>
        <begin position="173"/>
        <end position="191"/>
    </location>
</feature>
<keyword evidence="4" id="KW-1003">Cell membrane</keyword>
<dbReference type="PROSITE" id="PS00216">
    <property type="entry name" value="SUGAR_TRANSPORT_1"/>
    <property type="match status" value="1"/>
</dbReference>
<proteinExistence type="inferred from homology"/>
<dbReference type="Proteomes" id="UP001139035">
    <property type="component" value="Unassembled WGS sequence"/>
</dbReference>
<dbReference type="CDD" id="cd17320">
    <property type="entry name" value="MFS_MdfA_MDR_like"/>
    <property type="match status" value="1"/>
</dbReference>
<dbReference type="GO" id="GO:0042910">
    <property type="term" value="F:xenobiotic transmembrane transporter activity"/>
    <property type="evidence" value="ECO:0007669"/>
    <property type="project" value="InterPro"/>
</dbReference>
<evidence type="ECO:0000256" key="8">
    <source>
        <dbReference type="RuleBase" id="RU365088"/>
    </source>
</evidence>
<evidence type="ECO:0000313" key="11">
    <source>
        <dbReference type="Proteomes" id="UP001139035"/>
    </source>
</evidence>
<evidence type="ECO:0000313" key="10">
    <source>
        <dbReference type="EMBL" id="MCE7028829.1"/>
    </source>
</evidence>
<organism evidence="10 11">
    <name type="scientific">Jiella avicenniae</name>
    <dbReference type="NCBI Taxonomy" id="2907202"/>
    <lineage>
        <taxon>Bacteria</taxon>
        <taxon>Pseudomonadati</taxon>
        <taxon>Pseudomonadota</taxon>
        <taxon>Alphaproteobacteria</taxon>
        <taxon>Hyphomicrobiales</taxon>
        <taxon>Aurantimonadaceae</taxon>
        <taxon>Jiella</taxon>
    </lineage>
</organism>
<feature type="domain" description="Major facilitator superfamily (MFS) profile" evidence="9">
    <location>
        <begin position="20"/>
        <end position="402"/>
    </location>
</feature>
<evidence type="ECO:0000256" key="4">
    <source>
        <dbReference type="ARBA" id="ARBA00022475"/>
    </source>
</evidence>
<feature type="transmembrane region" description="Helical" evidence="8">
    <location>
        <begin position="316"/>
        <end position="341"/>
    </location>
</feature>
<dbReference type="InterPro" id="IPR036259">
    <property type="entry name" value="MFS_trans_sf"/>
</dbReference>
<dbReference type="AlphaFoldDB" id="A0A9X1P2V4"/>
<gene>
    <name evidence="10" type="ORF">LZD57_12585</name>
</gene>
<evidence type="ECO:0000256" key="2">
    <source>
        <dbReference type="ARBA" id="ARBA00006236"/>
    </source>
</evidence>
<dbReference type="InterPro" id="IPR050189">
    <property type="entry name" value="MFS_Efflux_Transporters"/>
</dbReference>
<evidence type="ECO:0000256" key="5">
    <source>
        <dbReference type="ARBA" id="ARBA00022692"/>
    </source>
</evidence>